<dbReference type="InterPro" id="IPR005161">
    <property type="entry name" value="Ku_N"/>
</dbReference>
<keyword evidence="10" id="KW-0779">Telomere</keyword>
<evidence type="ECO:0000259" key="19">
    <source>
        <dbReference type="Pfam" id="PF08785"/>
    </source>
</evidence>
<keyword evidence="6" id="KW-0227">DNA damage</keyword>
<dbReference type="Gene3D" id="2.40.290.10">
    <property type="match status" value="1"/>
</dbReference>
<accession>A0A433DGQ3</accession>
<keyword evidence="10" id="KW-0158">Chromosome</keyword>
<evidence type="ECO:0000259" key="17">
    <source>
        <dbReference type="Pfam" id="PF02735"/>
    </source>
</evidence>
<protein>
    <recommendedName>
        <fullName evidence="4">ATP-dependent DNA helicase II subunit 2</fullName>
    </recommendedName>
    <alternativeName>
        <fullName evidence="15">ATP-dependent DNA helicase II subunit Ku80</fullName>
    </alternativeName>
</protein>
<keyword evidence="13" id="KW-0234">DNA repair</keyword>
<evidence type="ECO:0000256" key="5">
    <source>
        <dbReference type="ARBA" id="ARBA00022741"/>
    </source>
</evidence>
<dbReference type="GO" id="GO:0003690">
    <property type="term" value="F:double-stranded DNA binding"/>
    <property type="evidence" value="ECO:0007669"/>
    <property type="project" value="TreeGrafter"/>
</dbReference>
<dbReference type="InterPro" id="IPR036465">
    <property type="entry name" value="vWFA_dom_sf"/>
</dbReference>
<comment type="subcellular location">
    <subcellularLocation>
        <location evidence="2">Chromosome</location>
        <location evidence="2">Telomere</location>
    </subcellularLocation>
    <subcellularLocation>
        <location evidence="1">Nucleus</location>
    </subcellularLocation>
</comment>
<evidence type="ECO:0000256" key="3">
    <source>
        <dbReference type="ARBA" id="ARBA00007726"/>
    </source>
</evidence>
<evidence type="ECO:0000259" key="18">
    <source>
        <dbReference type="Pfam" id="PF03731"/>
    </source>
</evidence>
<evidence type="ECO:0000256" key="11">
    <source>
        <dbReference type="ARBA" id="ARBA00023125"/>
    </source>
</evidence>
<evidence type="ECO:0000256" key="14">
    <source>
        <dbReference type="ARBA" id="ARBA00023242"/>
    </source>
</evidence>
<dbReference type="PANTHER" id="PTHR12604:SF4">
    <property type="entry name" value="X-RAY REPAIR CROSS-COMPLEMENTING PROTEIN 5"/>
    <property type="match status" value="1"/>
</dbReference>
<name>A0A433DGQ3_9FUNG</name>
<feature type="compositionally biased region" description="Basic and acidic residues" evidence="16">
    <location>
        <begin position="481"/>
        <end position="491"/>
    </location>
</feature>
<evidence type="ECO:0000256" key="15">
    <source>
        <dbReference type="ARBA" id="ARBA00031847"/>
    </source>
</evidence>
<evidence type="ECO:0000256" key="10">
    <source>
        <dbReference type="ARBA" id="ARBA00022895"/>
    </source>
</evidence>
<feature type="compositionally biased region" description="Acidic residues" evidence="16">
    <location>
        <begin position="786"/>
        <end position="795"/>
    </location>
</feature>
<dbReference type="SUPFAM" id="SSF101420">
    <property type="entry name" value="C-terminal domain of Ku80"/>
    <property type="match status" value="1"/>
</dbReference>
<reference evidence="20 21" key="1">
    <citation type="journal article" date="2018" name="New Phytol.">
        <title>Phylogenomics of Endogonaceae and evolution of mycorrhizas within Mucoromycota.</title>
        <authorList>
            <person name="Chang Y."/>
            <person name="Desiro A."/>
            <person name="Na H."/>
            <person name="Sandor L."/>
            <person name="Lipzen A."/>
            <person name="Clum A."/>
            <person name="Barry K."/>
            <person name="Grigoriev I.V."/>
            <person name="Martin F.M."/>
            <person name="Stajich J.E."/>
            <person name="Smith M.E."/>
            <person name="Bonito G."/>
            <person name="Spatafora J.W."/>
        </authorList>
    </citation>
    <scope>NUCLEOTIDE SEQUENCE [LARGE SCALE GENOMIC DNA]</scope>
    <source>
        <strain evidence="20 21">GMNB39</strain>
    </source>
</reference>
<keyword evidence="14" id="KW-0539">Nucleus</keyword>
<keyword evidence="21" id="KW-1185">Reference proteome</keyword>
<dbReference type="InterPro" id="IPR036494">
    <property type="entry name" value="Ku_C_sf"/>
</dbReference>
<evidence type="ECO:0000256" key="8">
    <source>
        <dbReference type="ARBA" id="ARBA00022806"/>
    </source>
</evidence>
<keyword evidence="11" id="KW-0238">DNA-binding</keyword>
<dbReference type="Pfam" id="PF08785">
    <property type="entry name" value="Ku_PK_bind"/>
    <property type="match status" value="1"/>
</dbReference>
<keyword evidence="8" id="KW-0347">Helicase</keyword>
<evidence type="ECO:0000256" key="7">
    <source>
        <dbReference type="ARBA" id="ARBA00022801"/>
    </source>
</evidence>
<dbReference type="InterPro" id="IPR006164">
    <property type="entry name" value="DNA_bd_Ku70/Ku80"/>
</dbReference>
<dbReference type="GO" id="GO:0043564">
    <property type="term" value="C:Ku70:Ku80 complex"/>
    <property type="evidence" value="ECO:0007669"/>
    <property type="project" value="TreeGrafter"/>
</dbReference>
<organism evidence="20 21">
    <name type="scientific">Jimgerdemannia flammicorona</name>
    <dbReference type="NCBI Taxonomy" id="994334"/>
    <lineage>
        <taxon>Eukaryota</taxon>
        <taxon>Fungi</taxon>
        <taxon>Fungi incertae sedis</taxon>
        <taxon>Mucoromycota</taxon>
        <taxon>Mucoromycotina</taxon>
        <taxon>Endogonomycetes</taxon>
        <taxon>Endogonales</taxon>
        <taxon>Endogonaceae</taxon>
        <taxon>Jimgerdemannia</taxon>
    </lineage>
</organism>
<comment type="caution">
    <text evidence="20">The sequence shown here is derived from an EMBL/GenBank/DDBJ whole genome shotgun (WGS) entry which is preliminary data.</text>
</comment>
<dbReference type="Gene3D" id="1.25.40.240">
    <property type="entry name" value="Ku, C-terminal domain"/>
    <property type="match status" value="1"/>
</dbReference>
<keyword evidence="9" id="KW-0067">ATP-binding</keyword>
<dbReference type="Proteomes" id="UP000268093">
    <property type="component" value="Unassembled WGS sequence"/>
</dbReference>
<dbReference type="GO" id="GO:0000723">
    <property type="term" value="P:telomere maintenance"/>
    <property type="evidence" value="ECO:0007669"/>
    <property type="project" value="TreeGrafter"/>
</dbReference>
<dbReference type="PANTHER" id="PTHR12604">
    <property type="entry name" value="KU AUTOANTIGEN DNA HELICASE"/>
    <property type="match status" value="1"/>
</dbReference>
<evidence type="ECO:0000313" key="21">
    <source>
        <dbReference type="Proteomes" id="UP000268093"/>
    </source>
</evidence>
<dbReference type="GO" id="GO:0016787">
    <property type="term" value="F:hydrolase activity"/>
    <property type="evidence" value="ECO:0007669"/>
    <property type="project" value="UniProtKB-KW"/>
</dbReference>
<dbReference type="EMBL" id="RBNI01001740">
    <property type="protein sequence ID" value="RUP50041.1"/>
    <property type="molecule type" value="Genomic_DNA"/>
</dbReference>
<keyword evidence="7" id="KW-0378">Hydrolase</keyword>
<sequence>MAGKAATVYLLDLAPTMGAKRQNENVTNLDNSIKLLTAMIQDKVIIGRKTDMVGVVLSGTNALKPLTYYIRATIETENHLATEPGQYEHITELRAISQPNLALLRELNSSVVVGDDPGDLIDALIVAIDMMVVHCRQLKYQKKLVLFTDAETPVNIDDAEAIQNQLINNNIELAIVGIDFDDPDTGFKQEDKPDVKRENEEFFRSLITNVNGTFITVPEAFSELFSFRTKSVKPTTVYQGDLTLGDPEAHPDTALAIPVHMFARTYELKSLTAKKYSVLAETSPENERKTCEVTMSRTFKIKGMGEAGEGVEEEEVEKEDLEKAYMYGKTIVPIRKVDEEVLKLKTNKELSILGFLNADAVGLPTVLFNSAVFLHNYMRPARPPPHNSHLCNSSPATTPCPTSTSLCHRRTTRVPASPFRPSPVACWRRIISPLPDMYRAPTQDPSSAYYFQRSCLGWTCCTLFRGRAEVYIRVAGEDPHGVGEGADRTQEHPVGGDAQQDRGIHSRHGPHDDVCEYLPPENTFNPAYQRLNEAIKIRALDPSAPIPPSHDQLLAQLRPVPELTESTRGLVQEMKTLFDVKKVQAKTKDTKRGYGAATTAALTGASSVGTVNDILNRGPSEDPAMRVKIEGEDATYPSGMNMRALTENAVRRVGTVNPVADFRSMVANRQEDLVSLAVEQMCDVIKQLVTTSFNDQFYAKAVDCLKALREVCVSENESDIFNAFLPDLRATCLGTSRRADFWDMVVAENVTIISSEESPSSKVTQGEADKFLRNAEIVPVQPERPVDDDAVDTDDLLNMME</sequence>
<evidence type="ECO:0000256" key="4">
    <source>
        <dbReference type="ARBA" id="ARBA00021792"/>
    </source>
</evidence>
<evidence type="ECO:0000256" key="1">
    <source>
        <dbReference type="ARBA" id="ARBA00004123"/>
    </source>
</evidence>
<dbReference type="GO" id="GO:0042162">
    <property type="term" value="F:telomeric DNA binding"/>
    <property type="evidence" value="ECO:0007669"/>
    <property type="project" value="TreeGrafter"/>
</dbReference>
<feature type="domain" description="Ku70/Ku80 N-terminal alpha/beta" evidence="18">
    <location>
        <begin position="6"/>
        <end position="167"/>
    </location>
</feature>
<dbReference type="Gene3D" id="1.10.1600.10">
    <property type="match status" value="1"/>
</dbReference>
<gene>
    <name evidence="20" type="ORF">BC936DRAFT_140596</name>
</gene>
<dbReference type="Pfam" id="PF02735">
    <property type="entry name" value="Ku"/>
    <property type="match status" value="1"/>
</dbReference>
<dbReference type="GO" id="GO:0005524">
    <property type="term" value="F:ATP binding"/>
    <property type="evidence" value="ECO:0007669"/>
    <property type="project" value="UniProtKB-KW"/>
</dbReference>
<dbReference type="SUPFAM" id="SSF53300">
    <property type="entry name" value="vWA-like"/>
    <property type="match status" value="1"/>
</dbReference>
<dbReference type="InterPro" id="IPR016194">
    <property type="entry name" value="SPOC-like_C_dom_sf"/>
</dbReference>
<evidence type="ECO:0000256" key="9">
    <source>
        <dbReference type="ARBA" id="ARBA00022840"/>
    </source>
</evidence>
<dbReference type="Pfam" id="PF03731">
    <property type="entry name" value="Ku_N"/>
    <property type="match status" value="1"/>
</dbReference>
<evidence type="ECO:0000256" key="12">
    <source>
        <dbReference type="ARBA" id="ARBA00023172"/>
    </source>
</evidence>
<evidence type="ECO:0000256" key="6">
    <source>
        <dbReference type="ARBA" id="ARBA00022763"/>
    </source>
</evidence>
<dbReference type="InterPro" id="IPR014893">
    <property type="entry name" value="Ku_PK_bind"/>
</dbReference>
<dbReference type="Gene3D" id="3.40.50.410">
    <property type="entry name" value="von Willebrand factor, type A domain"/>
    <property type="match status" value="1"/>
</dbReference>
<feature type="domain" description="Ku" evidence="17">
    <location>
        <begin position="255"/>
        <end position="362"/>
    </location>
</feature>
<evidence type="ECO:0000256" key="16">
    <source>
        <dbReference type="SAM" id="MobiDB-lite"/>
    </source>
</evidence>
<dbReference type="GO" id="GO:0004386">
    <property type="term" value="F:helicase activity"/>
    <property type="evidence" value="ECO:0007669"/>
    <property type="project" value="UniProtKB-KW"/>
</dbReference>
<keyword evidence="12" id="KW-0233">DNA recombination</keyword>
<feature type="region of interest" description="Disordered" evidence="16">
    <location>
        <begin position="481"/>
        <end position="501"/>
    </location>
</feature>
<keyword evidence="5" id="KW-0547">Nucleotide-binding</keyword>
<dbReference type="OrthoDB" id="30826at2759"/>
<evidence type="ECO:0000313" key="20">
    <source>
        <dbReference type="EMBL" id="RUP50041.1"/>
    </source>
</evidence>
<evidence type="ECO:0000256" key="13">
    <source>
        <dbReference type="ARBA" id="ARBA00023204"/>
    </source>
</evidence>
<feature type="region of interest" description="Disordered" evidence="16">
    <location>
        <begin position="782"/>
        <end position="801"/>
    </location>
</feature>
<dbReference type="FunFam" id="3.40.50.410:FF:000073">
    <property type="entry name" value="ATP-dependent DNA helicase II subunit 2"/>
    <property type="match status" value="1"/>
</dbReference>
<dbReference type="GO" id="GO:0006310">
    <property type="term" value="P:DNA recombination"/>
    <property type="evidence" value="ECO:0007669"/>
    <property type="project" value="UniProtKB-KW"/>
</dbReference>
<proteinExistence type="inferred from homology"/>
<comment type="similarity">
    <text evidence="3">Belongs to the ku80 family.</text>
</comment>
<dbReference type="AlphaFoldDB" id="A0A433DGQ3"/>
<feature type="domain" description="Ku C-terminal" evidence="19">
    <location>
        <begin position="657"/>
        <end position="772"/>
    </location>
</feature>
<dbReference type="SUPFAM" id="SSF100939">
    <property type="entry name" value="SPOC domain-like"/>
    <property type="match status" value="2"/>
</dbReference>
<evidence type="ECO:0000256" key="2">
    <source>
        <dbReference type="ARBA" id="ARBA00004574"/>
    </source>
</evidence>
<dbReference type="GO" id="GO:0000781">
    <property type="term" value="C:chromosome, telomeric region"/>
    <property type="evidence" value="ECO:0007669"/>
    <property type="project" value="UniProtKB-SubCell"/>
</dbReference>
<dbReference type="GO" id="GO:0006303">
    <property type="term" value="P:double-strand break repair via nonhomologous end joining"/>
    <property type="evidence" value="ECO:0007669"/>
    <property type="project" value="InterPro"/>
</dbReference>